<dbReference type="GO" id="GO:0003677">
    <property type="term" value="F:DNA binding"/>
    <property type="evidence" value="ECO:0007669"/>
    <property type="project" value="UniProtKB-KW"/>
</dbReference>
<keyword evidence="6" id="KW-0680">Restriction system</keyword>
<name>A0A1Y4MPS1_9FIRM</name>
<evidence type="ECO:0000259" key="9">
    <source>
        <dbReference type="Pfam" id="PF01555"/>
    </source>
</evidence>
<feature type="domain" description="DNA methylase N-4/N-6" evidence="9">
    <location>
        <begin position="43"/>
        <end position="96"/>
    </location>
</feature>
<reference evidence="11" key="1">
    <citation type="submission" date="2017-04" db="EMBL/GenBank/DDBJ databases">
        <title>Function of individual gut microbiota members based on whole genome sequencing of pure cultures obtained from chicken caecum.</title>
        <authorList>
            <person name="Medvecky M."/>
            <person name="Cejkova D."/>
            <person name="Polansky O."/>
            <person name="Karasova D."/>
            <person name="Kubasova T."/>
            <person name="Cizek A."/>
            <person name="Rychlik I."/>
        </authorList>
    </citation>
    <scope>NUCLEOTIDE SEQUENCE [LARGE SCALE GENOMIC DNA]</scope>
    <source>
        <strain evidence="11">An175</strain>
    </source>
</reference>
<evidence type="ECO:0000256" key="6">
    <source>
        <dbReference type="ARBA" id="ARBA00022747"/>
    </source>
</evidence>
<sequence length="406" mass="47481">MRRLINMDNSEIKKRLNSINWNFDFTIDYGNDTLHPFNCRRYYSYPATFIPEIPYAMIEILSQKGDVILDPFGGIGTTFIQALSLERIPYSFDINPIATTVCKTLYMLFEPSINKEIIRNQLLQLCEGYDETIDYTVGLSTQRKELSGWFEKSTFNEISFLFEQFDHLQDQIVQNVMKLILSSILVTLSSQNKGWAYIADNVKPKKDELKKKHAFEQYTVSTKNLLNDIIDHEARLPSSFAAFYSKISQEPRIFEESIANAPIKSETVDLVITSPPYPRMIDYVKSQRLSFNFFNENFADYVRREIGARYRRSRRDCLTSYEQDIRHINRKISNVLKTGGYFCVVLPDYDVKDNRKDVIERIVGDYTKLGMDKVFEVGRYIPSHKRTLSIQWATLVNERIYIFQKG</sequence>
<evidence type="ECO:0000256" key="8">
    <source>
        <dbReference type="ARBA" id="ARBA00049120"/>
    </source>
</evidence>
<proteinExistence type="inferred from homology"/>
<evidence type="ECO:0000256" key="1">
    <source>
        <dbReference type="ARBA" id="ARBA00010203"/>
    </source>
</evidence>
<dbReference type="InterPro" id="IPR029063">
    <property type="entry name" value="SAM-dependent_MTases_sf"/>
</dbReference>
<dbReference type="GO" id="GO:0032259">
    <property type="term" value="P:methylation"/>
    <property type="evidence" value="ECO:0007669"/>
    <property type="project" value="UniProtKB-KW"/>
</dbReference>
<dbReference type="GO" id="GO:0009307">
    <property type="term" value="P:DNA restriction-modification system"/>
    <property type="evidence" value="ECO:0007669"/>
    <property type="project" value="UniProtKB-KW"/>
</dbReference>
<evidence type="ECO:0000256" key="3">
    <source>
        <dbReference type="ARBA" id="ARBA00022603"/>
    </source>
</evidence>
<dbReference type="Pfam" id="PF01555">
    <property type="entry name" value="N6_N4_Mtase"/>
    <property type="match status" value="1"/>
</dbReference>
<dbReference type="InterPro" id="IPR002941">
    <property type="entry name" value="DNA_methylase_N4/N6"/>
</dbReference>
<dbReference type="EMBL" id="NFKP01000003">
    <property type="protein sequence ID" value="OUP70717.1"/>
    <property type="molecule type" value="Genomic_DNA"/>
</dbReference>
<evidence type="ECO:0000256" key="2">
    <source>
        <dbReference type="ARBA" id="ARBA00012185"/>
    </source>
</evidence>
<dbReference type="PROSITE" id="PS00093">
    <property type="entry name" value="N4_MTASE"/>
    <property type="match status" value="1"/>
</dbReference>
<dbReference type="GO" id="GO:0008170">
    <property type="term" value="F:N-methyltransferase activity"/>
    <property type="evidence" value="ECO:0007669"/>
    <property type="project" value="InterPro"/>
</dbReference>
<evidence type="ECO:0000256" key="7">
    <source>
        <dbReference type="ARBA" id="ARBA00023125"/>
    </source>
</evidence>
<keyword evidence="7" id="KW-0238">DNA-binding</keyword>
<accession>A0A1Y4MPS1</accession>
<dbReference type="Proteomes" id="UP000196386">
    <property type="component" value="Unassembled WGS sequence"/>
</dbReference>
<dbReference type="SUPFAM" id="SSF53335">
    <property type="entry name" value="S-adenosyl-L-methionine-dependent methyltransferases"/>
    <property type="match status" value="2"/>
</dbReference>
<evidence type="ECO:0000313" key="10">
    <source>
        <dbReference type="EMBL" id="OUP70717.1"/>
    </source>
</evidence>
<evidence type="ECO:0000256" key="5">
    <source>
        <dbReference type="ARBA" id="ARBA00022691"/>
    </source>
</evidence>
<protein>
    <recommendedName>
        <fullName evidence="2">site-specific DNA-methyltransferase (cytosine-N(4)-specific)</fullName>
        <ecNumber evidence="2">2.1.1.113</ecNumber>
    </recommendedName>
</protein>
<keyword evidence="5" id="KW-0949">S-adenosyl-L-methionine</keyword>
<organism evidence="10 11">
    <name type="scientific">Anaerotruncus colihominis</name>
    <dbReference type="NCBI Taxonomy" id="169435"/>
    <lineage>
        <taxon>Bacteria</taxon>
        <taxon>Bacillati</taxon>
        <taxon>Bacillota</taxon>
        <taxon>Clostridia</taxon>
        <taxon>Eubacteriales</taxon>
        <taxon>Oscillospiraceae</taxon>
        <taxon>Anaerotruncus</taxon>
    </lineage>
</organism>
<keyword evidence="4" id="KW-0808">Transferase</keyword>
<keyword evidence="3" id="KW-0489">Methyltransferase</keyword>
<dbReference type="Gene3D" id="3.40.50.150">
    <property type="entry name" value="Vaccinia Virus protein VP39"/>
    <property type="match status" value="2"/>
</dbReference>
<dbReference type="AlphaFoldDB" id="A0A1Y4MPS1"/>
<comment type="catalytic activity">
    <reaction evidence="8">
        <text>a 2'-deoxycytidine in DNA + S-adenosyl-L-methionine = an N(4)-methyl-2'-deoxycytidine in DNA + S-adenosyl-L-homocysteine + H(+)</text>
        <dbReference type="Rhea" id="RHEA:16857"/>
        <dbReference type="Rhea" id="RHEA-COMP:11369"/>
        <dbReference type="Rhea" id="RHEA-COMP:13674"/>
        <dbReference type="ChEBI" id="CHEBI:15378"/>
        <dbReference type="ChEBI" id="CHEBI:57856"/>
        <dbReference type="ChEBI" id="CHEBI:59789"/>
        <dbReference type="ChEBI" id="CHEBI:85452"/>
        <dbReference type="ChEBI" id="CHEBI:137933"/>
        <dbReference type="EC" id="2.1.1.113"/>
    </reaction>
</comment>
<evidence type="ECO:0000256" key="4">
    <source>
        <dbReference type="ARBA" id="ARBA00022679"/>
    </source>
</evidence>
<comment type="similarity">
    <text evidence="1">Belongs to the N(4)/N(6)-methyltransferase family. N(4) subfamily.</text>
</comment>
<comment type="caution">
    <text evidence="10">The sequence shown here is derived from an EMBL/GenBank/DDBJ whole genome shotgun (WGS) entry which is preliminary data.</text>
</comment>
<dbReference type="InterPro" id="IPR017985">
    <property type="entry name" value="MeTrfase_CN4_CS"/>
</dbReference>
<evidence type="ECO:0000313" key="11">
    <source>
        <dbReference type="Proteomes" id="UP000196386"/>
    </source>
</evidence>
<dbReference type="EC" id="2.1.1.113" evidence="2"/>
<gene>
    <name evidence="10" type="ORF">B5F11_04530</name>
</gene>
<dbReference type="GO" id="GO:0015667">
    <property type="term" value="F:site-specific DNA-methyltransferase (cytosine-N4-specific) activity"/>
    <property type="evidence" value="ECO:0007669"/>
    <property type="project" value="UniProtKB-EC"/>
</dbReference>